<evidence type="ECO:0000259" key="7">
    <source>
        <dbReference type="PROSITE" id="PS51829"/>
    </source>
</evidence>
<dbReference type="PROSITE" id="PS51829">
    <property type="entry name" value="P_HOMO_B"/>
    <property type="match status" value="1"/>
</dbReference>
<dbReference type="InterPro" id="IPR008979">
    <property type="entry name" value="Galactose-bd-like_sf"/>
</dbReference>
<evidence type="ECO:0000256" key="2">
    <source>
        <dbReference type="ARBA" id="ARBA00022685"/>
    </source>
</evidence>
<keyword evidence="9" id="KW-1185">Reference proteome</keyword>
<dbReference type="Proteomes" id="UP001159427">
    <property type="component" value="Unassembled WGS sequence"/>
</dbReference>
<comment type="caution">
    <text evidence="6">Lacks conserved residue(s) required for the propagation of feature annotation.</text>
</comment>
<keyword evidence="1" id="KW-0645">Protease</keyword>
<keyword evidence="3" id="KW-0732">Signal</keyword>
<dbReference type="InterPro" id="IPR000209">
    <property type="entry name" value="Peptidase_S8/S53_dom"/>
</dbReference>
<keyword evidence="4" id="KW-0378">Hydrolase</keyword>
<dbReference type="Pfam" id="PF00082">
    <property type="entry name" value="Peptidase_S8"/>
    <property type="match status" value="1"/>
</dbReference>
<proteinExistence type="inferred from homology"/>
<gene>
    <name evidence="8" type="ORF">PEVE_00034310</name>
</gene>
<dbReference type="PANTHER" id="PTHR42884">
    <property type="entry name" value="PROPROTEIN CONVERTASE SUBTILISIN/KEXIN-RELATED"/>
    <property type="match status" value="1"/>
</dbReference>
<comment type="similarity">
    <text evidence="6">Belongs to the peptidase S8 family.</text>
</comment>
<dbReference type="Gene3D" id="2.60.120.260">
    <property type="entry name" value="Galactose-binding domain-like"/>
    <property type="match status" value="1"/>
</dbReference>
<dbReference type="Gene3D" id="3.40.50.200">
    <property type="entry name" value="Peptidase S8/S53 domain"/>
    <property type="match status" value="1"/>
</dbReference>
<dbReference type="InterPro" id="IPR034182">
    <property type="entry name" value="Kexin/furin"/>
</dbReference>
<evidence type="ECO:0000313" key="9">
    <source>
        <dbReference type="Proteomes" id="UP001159427"/>
    </source>
</evidence>
<organism evidence="8 9">
    <name type="scientific">Porites evermanni</name>
    <dbReference type="NCBI Taxonomy" id="104178"/>
    <lineage>
        <taxon>Eukaryota</taxon>
        <taxon>Metazoa</taxon>
        <taxon>Cnidaria</taxon>
        <taxon>Anthozoa</taxon>
        <taxon>Hexacorallia</taxon>
        <taxon>Scleractinia</taxon>
        <taxon>Fungiina</taxon>
        <taxon>Poritidae</taxon>
        <taxon>Porites</taxon>
    </lineage>
</organism>
<evidence type="ECO:0000313" key="8">
    <source>
        <dbReference type="EMBL" id="CAH3028542.1"/>
    </source>
</evidence>
<feature type="non-terminal residue" evidence="8">
    <location>
        <position position="1"/>
    </location>
</feature>
<evidence type="ECO:0000256" key="1">
    <source>
        <dbReference type="ARBA" id="ARBA00022670"/>
    </source>
</evidence>
<evidence type="ECO:0000256" key="5">
    <source>
        <dbReference type="ARBA" id="ARBA00022825"/>
    </source>
</evidence>
<name>A0ABN8MMI3_9CNID</name>
<evidence type="ECO:0000256" key="3">
    <source>
        <dbReference type="ARBA" id="ARBA00022729"/>
    </source>
</evidence>
<dbReference type="Pfam" id="PF01483">
    <property type="entry name" value="P_proprotein"/>
    <property type="match status" value="1"/>
</dbReference>
<evidence type="ECO:0000256" key="4">
    <source>
        <dbReference type="ARBA" id="ARBA00022801"/>
    </source>
</evidence>
<sequence length="372" mass="40720">SHGNNCAGVIAAVANNSYCGVGIAYSANISGIRILDNKLTDALKAKGLGFRQDYVDIYSNSWGPEDNGYGVAEIGVMTEKVIRKGAIEGRRGRGSMYVFGAGNGGYSKDSCSFNGLINSIYTIGITGVNKDGSVPRYGERCPGIMAVTYSKEIFTRADKITASHYGECTDRFSGSSAATAMASGLIALALESNKKLSWRDMQHIIIRSSRADGSILKAVDWITNAANLTASNYVGFGLMDAYRLVSFAKNWTKVPPQLSYTTSSHQKNRAIPSEETLTVNISPNNINFLEHVQVRVTLNFTRRGDLEMDLTSPSGTTSRLIQTRKRDHFTTLTNWTILTLQFWGETASGVWKLTLKNSRPERKNIGILFDLF</sequence>
<comment type="caution">
    <text evidence="8">The sequence shown here is derived from an EMBL/GenBank/DDBJ whole genome shotgun (WGS) entry which is preliminary data.</text>
</comment>
<dbReference type="PANTHER" id="PTHR42884:SF31">
    <property type="entry name" value="PROPROTEIN CONVERTASE SUBTILISIN_KEXIN TYPE 5"/>
    <property type="match status" value="1"/>
</dbReference>
<dbReference type="SUPFAM" id="SSF49785">
    <property type="entry name" value="Galactose-binding domain-like"/>
    <property type="match status" value="1"/>
</dbReference>
<dbReference type="InterPro" id="IPR002884">
    <property type="entry name" value="P_dom"/>
</dbReference>
<dbReference type="InterPro" id="IPR036852">
    <property type="entry name" value="Peptidase_S8/S53_dom_sf"/>
</dbReference>
<keyword evidence="2" id="KW-0165">Cleavage on pair of basic residues</keyword>
<dbReference type="SUPFAM" id="SSF52743">
    <property type="entry name" value="Subtilisin-like"/>
    <property type="match status" value="1"/>
</dbReference>
<dbReference type="CDD" id="cd04059">
    <property type="entry name" value="Peptidases_S8_Protein_convertases_Kexins_Furin-like"/>
    <property type="match status" value="1"/>
</dbReference>
<evidence type="ECO:0000256" key="6">
    <source>
        <dbReference type="PROSITE-ProRule" id="PRU01240"/>
    </source>
</evidence>
<feature type="domain" description="P/Homo B" evidence="7">
    <location>
        <begin position="254"/>
        <end position="372"/>
    </location>
</feature>
<keyword evidence="5" id="KW-0720">Serine protease</keyword>
<dbReference type="PROSITE" id="PS51892">
    <property type="entry name" value="SUBTILASE"/>
    <property type="match status" value="1"/>
</dbReference>
<reference evidence="8 9" key="1">
    <citation type="submission" date="2022-05" db="EMBL/GenBank/DDBJ databases">
        <authorList>
            <consortium name="Genoscope - CEA"/>
            <person name="William W."/>
        </authorList>
    </citation>
    <scope>NUCLEOTIDE SEQUENCE [LARGE SCALE GENOMIC DNA]</scope>
</reference>
<protein>
    <recommendedName>
        <fullName evidence="7">P/Homo B domain-containing protein</fullName>
    </recommendedName>
</protein>
<dbReference type="EMBL" id="CALNXI010000518">
    <property type="protein sequence ID" value="CAH3028542.1"/>
    <property type="molecule type" value="Genomic_DNA"/>
</dbReference>
<accession>A0ABN8MMI3</accession>